<sequence length="92" mass="10132">MPLQSETRCFSNTLNGILGWVRRESGRGCGRGRKIETCGWQKHRVGWREGGYISQSGALCRGGSSVDSLVFTTDRGFSMPGSRSPGINYRAF</sequence>
<comment type="caution">
    <text evidence="1">The sequence shown here is derived from an EMBL/GenBank/DDBJ whole genome shotgun (WGS) entry which is preliminary data.</text>
</comment>
<dbReference type="Proteomes" id="UP001430953">
    <property type="component" value="Unassembled WGS sequence"/>
</dbReference>
<name>A0AAW2GMA4_9HYME</name>
<gene>
    <name evidence="1" type="ORF">PUN28_005517</name>
</gene>
<accession>A0AAW2GMA4</accession>
<evidence type="ECO:0000313" key="2">
    <source>
        <dbReference type="Proteomes" id="UP001430953"/>
    </source>
</evidence>
<dbReference type="EMBL" id="JADYXP020000004">
    <property type="protein sequence ID" value="KAL0127291.1"/>
    <property type="molecule type" value="Genomic_DNA"/>
</dbReference>
<organism evidence="1 2">
    <name type="scientific">Cardiocondyla obscurior</name>
    <dbReference type="NCBI Taxonomy" id="286306"/>
    <lineage>
        <taxon>Eukaryota</taxon>
        <taxon>Metazoa</taxon>
        <taxon>Ecdysozoa</taxon>
        <taxon>Arthropoda</taxon>
        <taxon>Hexapoda</taxon>
        <taxon>Insecta</taxon>
        <taxon>Pterygota</taxon>
        <taxon>Neoptera</taxon>
        <taxon>Endopterygota</taxon>
        <taxon>Hymenoptera</taxon>
        <taxon>Apocrita</taxon>
        <taxon>Aculeata</taxon>
        <taxon>Formicoidea</taxon>
        <taxon>Formicidae</taxon>
        <taxon>Myrmicinae</taxon>
        <taxon>Cardiocondyla</taxon>
    </lineage>
</organism>
<evidence type="ECO:0000313" key="1">
    <source>
        <dbReference type="EMBL" id="KAL0127291.1"/>
    </source>
</evidence>
<dbReference type="AlphaFoldDB" id="A0AAW2GMA4"/>
<keyword evidence="2" id="KW-1185">Reference proteome</keyword>
<proteinExistence type="predicted"/>
<protein>
    <submittedName>
        <fullName evidence="1">Uncharacterized protein</fullName>
    </submittedName>
</protein>
<reference evidence="1 2" key="1">
    <citation type="submission" date="2023-03" db="EMBL/GenBank/DDBJ databases">
        <title>High recombination rates correlate with genetic variation in Cardiocondyla obscurior ants.</title>
        <authorList>
            <person name="Errbii M."/>
        </authorList>
    </citation>
    <scope>NUCLEOTIDE SEQUENCE [LARGE SCALE GENOMIC DNA]</scope>
    <source>
        <strain evidence="1">Alpha-2009</strain>
        <tissue evidence="1">Whole body</tissue>
    </source>
</reference>